<dbReference type="EMBL" id="CAJOBI010185845">
    <property type="protein sequence ID" value="CAF4943444.1"/>
    <property type="molecule type" value="Genomic_DNA"/>
</dbReference>
<proteinExistence type="inferred from homology"/>
<feature type="region of interest" description="Disordered" evidence="2">
    <location>
        <begin position="16"/>
        <end position="38"/>
    </location>
</feature>
<dbReference type="InterPro" id="IPR013078">
    <property type="entry name" value="His_Pase_superF_clade-1"/>
</dbReference>
<accession>A0A8S3D987</accession>
<dbReference type="Proteomes" id="UP000676336">
    <property type="component" value="Unassembled WGS sequence"/>
</dbReference>
<evidence type="ECO:0000313" key="4">
    <source>
        <dbReference type="Proteomes" id="UP000676336"/>
    </source>
</evidence>
<evidence type="ECO:0000256" key="2">
    <source>
        <dbReference type="SAM" id="MobiDB-lite"/>
    </source>
</evidence>
<dbReference type="Gene3D" id="3.40.50.1240">
    <property type="entry name" value="Phosphoglycerate mutase-like"/>
    <property type="match status" value="1"/>
</dbReference>
<dbReference type="AlphaFoldDB" id="A0A8S3D987"/>
<dbReference type="GO" id="GO:0005524">
    <property type="term" value="F:ATP binding"/>
    <property type="evidence" value="ECO:0007669"/>
    <property type="project" value="InterPro"/>
</dbReference>
<dbReference type="GO" id="GO:0005829">
    <property type="term" value="C:cytosol"/>
    <property type="evidence" value="ECO:0007669"/>
    <property type="project" value="TreeGrafter"/>
</dbReference>
<feature type="non-terminal residue" evidence="3">
    <location>
        <position position="1"/>
    </location>
</feature>
<comment type="caution">
    <text evidence="3">The sequence shown here is derived from an EMBL/GenBank/DDBJ whole genome shotgun (WGS) entry which is preliminary data.</text>
</comment>
<dbReference type="PROSITE" id="PS00175">
    <property type="entry name" value="PG_MUTASE"/>
    <property type="match status" value="1"/>
</dbReference>
<dbReference type="InterPro" id="IPR003094">
    <property type="entry name" value="6Pfruct_kin"/>
</dbReference>
<dbReference type="PANTHER" id="PTHR10606:SF44">
    <property type="entry name" value="6-PHOSPHOFRUCTO 2-KINASE_FRUCTOSE 2,6-BISPHOSPHATASE LONG FORM"/>
    <property type="match status" value="1"/>
</dbReference>
<dbReference type="PIRSF" id="PIRSF000709">
    <property type="entry name" value="6PFK_2-Ptase"/>
    <property type="match status" value="1"/>
</dbReference>
<dbReference type="PANTHER" id="PTHR10606">
    <property type="entry name" value="6-PHOSPHOFRUCTO-2-KINASE/FRUCTOSE-2,6-BISPHOSPHATASE"/>
    <property type="match status" value="1"/>
</dbReference>
<dbReference type="GO" id="GO:0004331">
    <property type="term" value="F:fructose-2,6-bisphosphate 2-phosphatase activity"/>
    <property type="evidence" value="ECO:0007669"/>
    <property type="project" value="TreeGrafter"/>
</dbReference>
<comment type="similarity">
    <text evidence="1">In the C-terminal section; belongs to the phosphoglycerate mutase family.</text>
</comment>
<sequence length="38" mass="4215">MNIHVLPRTIYLTRHGESEKNVQQRIGGNAPLSEAGKV</sequence>
<dbReference type="SUPFAM" id="SSF53254">
    <property type="entry name" value="Phosphoglycerate mutase-like"/>
    <property type="match status" value="1"/>
</dbReference>
<evidence type="ECO:0008006" key="5">
    <source>
        <dbReference type="Google" id="ProtNLM"/>
    </source>
</evidence>
<organism evidence="3 4">
    <name type="scientific">Rotaria magnacalcarata</name>
    <dbReference type="NCBI Taxonomy" id="392030"/>
    <lineage>
        <taxon>Eukaryota</taxon>
        <taxon>Metazoa</taxon>
        <taxon>Spiralia</taxon>
        <taxon>Gnathifera</taxon>
        <taxon>Rotifera</taxon>
        <taxon>Eurotatoria</taxon>
        <taxon>Bdelloidea</taxon>
        <taxon>Philodinida</taxon>
        <taxon>Philodinidae</taxon>
        <taxon>Rotaria</taxon>
    </lineage>
</organism>
<dbReference type="GO" id="GO:0003873">
    <property type="term" value="F:6-phosphofructo-2-kinase activity"/>
    <property type="evidence" value="ECO:0007669"/>
    <property type="project" value="TreeGrafter"/>
</dbReference>
<gene>
    <name evidence="3" type="ORF">SMN809_LOCUS53766</name>
</gene>
<name>A0A8S3D987_9BILA</name>
<dbReference type="GO" id="GO:0006003">
    <property type="term" value="P:fructose 2,6-bisphosphate metabolic process"/>
    <property type="evidence" value="ECO:0007669"/>
    <property type="project" value="InterPro"/>
</dbReference>
<dbReference type="InterPro" id="IPR029033">
    <property type="entry name" value="His_PPase_superfam"/>
</dbReference>
<dbReference type="Pfam" id="PF00300">
    <property type="entry name" value="His_Phos_1"/>
    <property type="match status" value="1"/>
</dbReference>
<evidence type="ECO:0000313" key="3">
    <source>
        <dbReference type="EMBL" id="CAF4943444.1"/>
    </source>
</evidence>
<dbReference type="InterPro" id="IPR001345">
    <property type="entry name" value="PG/BPGM_mutase_AS"/>
</dbReference>
<evidence type="ECO:0000256" key="1">
    <source>
        <dbReference type="ARBA" id="ARBA00008408"/>
    </source>
</evidence>
<protein>
    <recommendedName>
        <fullName evidence="5">Phosphoglycerate mutase</fullName>
    </recommendedName>
</protein>
<reference evidence="3" key="1">
    <citation type="submission" date="2021-02" db="EMBL/GenBank/DDBJ databases">
        <authorList>
            <person name="Nowell W R."/>
        </authorList>
    </citation>
    <scope>NUCLEOTIDE SEQUENCE</scope>
</reference>